<dbReference type="PANTHER" id="PTHR11908:SF132">
    <property type="entry name" value="ALDEHYDE OXIDASE 1-RELATED"/>
    <property type="match status" value="1"/>
</dbReference>
<keyword evidence="2" id="KW-0560">Oxidoreductase</keyword>
<dbReference type="AlphaFoldDB" id="A0A918XW02"/>
<dbReference type="Proteomes" id="UP000630353">
    <property type="component" value="Unassembled WGS sequence"/>
</dbReference>
<dbReference type="InterPro" id="IPR046867">
    <property type="entry name" value="AldOxase/xan_DH_MoCoBD2"/>
</dbReference>
<dbReference type="InterPro" id="IPR008274">
    <property type="entry name" value="AldOxase/xan_DH_MoCoBD1"/>
</dbReference>
<evidence type="ECO:0000313" key="5">
    <source>
        <dbReference type="Proteomes" id="UP000630353"/>
    </source>
</evidence>
<keyword evidence="1" id="KW-0500">Molybdenum</keyword>
<dbReference type="Pfam" id="PF02738">
    <property type="entry name" value="MoCoBD_1"/>
    <property type="match status" value="1"/>
</dbReference>
<dbReference type="GO" id="GO:0005506">
    <property type="term" value="F:iron ion binding"/>
    <property type="evidence" value="ECO:0007669"/>
    <property type="project" value="InterPro"/>
</dbReference>
<dbReference type="InterPro" id="IPR036856">
    <property type="entry name" value="Ald_Oxase/Xan_DH_a/b_sf"/>
</dbReference>
<dbReference type="SUPFAM" id="SSF56003">
    <property type="entry name" value="Molybdenum cofactor-binding domain"/>
    <property type="match status" value="1"/>
</dbReference>
<reference evidence="4" key="1">
    <citation type="journal article" date="2014" name="Int. J. Syst. Evol. Microbiol.">
        <title>Complete genome sequence of Corynebacterium casei LMG S-19264T (=DSM 44701T), isolated from a smear-ripened cheese.</title>
        <authorList>
            <consortium name="US DOE Joint Genome Institute (JGI-PGF)"/>
            <person name="Walter F."/>
            <person name="Albersmeier A."/>
            <person name="Kalinowski J."/>
            <person name="Ruckert C."/>
        </authorList>
    </citation>
    <scope>NUCLEOTIDE SEQUENCE</scope>
    <source>
        <strain evidence="4">KCTC 42651</strain>
    </source>
</reference>
<name>A0A918XW02_9PROT</name>
<comment type="caution">
    <text evidence="4">The sequence shown here is derived from an EMBL/GenBank/DDBJ whole genome shotgun (WGS) entry which is preliminary data.</text>
</comment>
<accession>A0A918XW02</accession>
<dbReference type="EMBL" id="BMZS01000012">
    <property type="protein sequence ID" value="GHD60328.1"/>
    <property type="molecule type" value="Genomic_DNA"/>
</dbReference>
<dbReference type="GO" id="GO:0016491">
    <property type="term" value="F:oxidoreductase activity"/>
    <property type="evidence" value="ECO:0007669"/>
    <property type="project" value="UniProtKB-KW"/>
</dbReference>
<evidence type="ECO:0000313" key="4">
    <source>
        <dbReference type="EMBL" id="GHD60328.1"/>
    </source>
</evidence>
<dbReference type="SUPFAM" id="SSF54665">
    <property type="entry name" value="CO dehydrogenase molybdoprotein N-domain-like"/>
    <property type="match status" value="1"/>
</dbReference>
<dbReference type="Gene3D" id="3.90.1170.50">
    <property type="entry name" value="Aldehyde oxidase/xanthine dehydrogenase, a/b hammerhead"/>
    <property type="match status" value="1"/>
</dbReference>
<sequence>MLRFEDDRLLTGRGRYVDDRQPDSALTMVVLRSPVAHAEITGLDVESARSMAGVRLVLTAADLDRLGVTPMTVRSAMANSDGSPMIEPERPVLARDSVKYVGQPVVAVIAESEAEALDAVETVEVEFDDRPVVLDVEAATADGAPAIWDEAPGNVGIDWEKGNPDETRRLFAEAAHVIELTVRHPRIAIAPIETRGCIGGFDPDSGRYTLWTGSQGVVSLRAAMADYLGVEQDRVRVVTEDVGGSFAVKIWPYPEQVLVLVAARETGRPVKWISSRTEGLASDAMGRGRIDRAALALDKDLKFTGFRIDALADVGAYWNAVNATIVTGGACRVFGHCYRIPGLHYRVRGVFTNAVPTDAYRGAGKPETVSTLERLIDVAADRLGVDRAELRRRNLVRPADLPYATAMGETYDGGDFPALFDKLLDNADWAGFARRRAESEARGLRRGLGLGLHLHATGGSTAERSEVRALPDGTVLVRTGTQDSGQGHRTALAIVAAETLEIPVERIRVEQGDSDFLTKGGGTGGSNLLSIAGNTVHRTALQMIDQARHVASHLLEAAVQDVEYGFGEFRIAGTDRTIALGEVAAGWDRIPAEQRDGELGAGCMAQLDFEGLHTTFPNGGYVVEVEVDPDTGKVRVERWTGVDDLGRVINEPTARGQLHGGIAQEIGEVLLERIHYDPETGQLLTGSLMDYCLPRADDMPFFDLAWAPTASPNALIGAKGVGEVSSIGGPGPVLNAVLHALRPLGVEHLDTPLTPERVWRAIDVARG</sequence>
<dbReference type="RefSeq" id="WP_189994093.1">
    <property type="nucleotide sequence ID" value="NZ_BMZS01000012.1"/>
</dbReference>
<dbReference type="Gene3D" id="3.30.365.10">
    <property type="entry name" value="Aldehyde oxidase/xanthine dehydrogenase, molybdopterin binding domain"/>
    <property type="match status" value="4"/>
</dbReference>
<dbReference type="PANTHER" id="PTHR11908">
    <property type="entry name" value="XANTHINE DEHYDROGENASE"/>
    <property type="match status" value="1"/>
</dbReference>
<feature type="domain" description="Aldehyde oxidase/xanthine dehydrogenase a/b hammerhead" evidence="3">
    <location>
        <begin position="11"/>
        <end position="131"/>
    </location>
</feature>
<organism evidence="4 5">
    <name type="scientific">Thalassobaculum fulvum</name>
    <dbReference type="NCBI Taxonomy" id="1633335"/>
    <lineage>
        <taxon>Bacteria</taxon>
        <taxon>Pseudomonadati</taxon>
        <taxon>Pseudomonadota</taxon>
        <taxon>Alphaproteobacteria</taxon>
        <taxon>Rhodospirillales</taxon>
        <taxon>Thalassobaculaceae</taxon>
        <taxon>Thalassobaculum</taxon>
    </lineage>
</organism>
<evidence type="ECO:0000256" key="1">
    <source>
        <dbReference type="ARBA" id="ARBA00022505"/>
    </source>
</evidence>
<dbReference type="SMART" id="SM01008">
    <property type="entry name" value="Ald_Xan_dh_C"/>
    <property type="match status" value="1"/>
</dbReference>
<proteinExistence type="predicted"/>
<dbReference type="Pfam" id="PF01315">
    <property type="entry name" value="Ald_Xan_dh_C"/>
    <property type="match status" value="1"/>
</dbReference>
<evidence type="ECO:0000259" key="3">
    <source>
        <dbReference type="SMART" id="SM01008"/>
    </source>
</evidence>
<evidence type="ECO:0000256" key="2">
    <source>
        <dbReference type="ARBA" id="ARBA00023002"/>
    </source>
</evidence>
<reference evidence="4" key="2">
    <citation type="submission" date="2020-09" db="EMBL/GenBank/DDBJ databases">
        <authorList>
            <person name="Sun Q."/>
            <person name="Kim S."/>
        </authorList>
    </citation>
    <scope>NUCLEOTIDE SEQUENCE</scope>
    <source>
        <strain evidence="4">KCTC 42651</strain>
    </source>
</reference>
<dbReference type="InterPro" id="IPR016208">
    <property type="entry name" value="Ald_Oxase/xanthine_DH-like"/>
</dbReference>
<keyword evidence="5" id="KW-1185">Reference proteome</keyword>
<dbReference type="Pfam" id="PF20256">
    <property type="entry name" value="MoCoBD_2"/>
    <property type="match status" value="1"/>
</dbReference>
<protein>
    <submittedName>
        <fullName evidence="4">Carbon monoxide dehydrogenase</fullName>
    </submittedName>
</protein>
<gene>
    <name evidence="4" type="ORF">GCM10017083_46020</name>
</gene>
<dbReference type="InterPro" id="IPR037165">
    <property type="entry name" value="AldOxase/xan_DH_Mopterin-bd_sf"/>
</dbReference>
<dbReference type="InterPro" id="IPR000674">
    <property type="entry name" value="Ald_Oxase/Xan_DH_a/b"/>
</dbReference>